<feature type="compositionally biased region" description="Low complexity" evidence="2">
    <location>
        <begin position="859"/>
        <end position="876"/>
    </location>
</feature>
<feature type="domain" description="Tyrosine specific protein phosphatases" evidence="3">
    <location>
        <begin position="805"/>
        <end position="846"/>
    </location>
</feature>
<dbReference type="PANTHER" id="PTHR23339">
    <property type="entry name" value="TYROSINE SPECIFIC PROTEIN PHOSPHATASE AND DUAL SPECIFICITY PROTEIN PHOSPHATASE"/>
    <property type="match status" value="1"/>
</dbReference>
<dbReference type="SUPFAM" id="SSF52799">
    <property type="entry name" value="(Phosphotyrosine protein) phosphatases II"/>
    <property type="match status" value="1"/>
</dbReference>
<dbReference type="InterPro" id="IPR029021">
    <property type="entry name" value="Prot-tyrosine_phosphatase-like"/>
</dbReference>
<dbReference type="RefSeq" id="XP_028478456.1">
    <property type="nucleotide sequence ID" value="XM_028622004.1"/>
</dbReference>
<keyword evidence="1" id="KW-0378">Hydrolase</keyword>
<comment type="caution">
    <text evidence="4">The sequence shown here is derived from an EMBL/GenBank/DDBJ whole genome shotgun (WGS) entry which is preliminary data.</text>
</comment>
<feature type="region of interest" description="Disordered" evidence="2">
    <location>
        <begin position="1"/>
        <end position="95"/>
    </location>
</feature>
<dbReference type="InterPro" id="IPR000387">
    <property type="entry name" value="Tyr_Pase_dom"/>
</dbReference>
<dbReference type="PROSITE" id="PS50056">
    <property type="entry name" value="TYR_PHOSPHATASE_2"/>
    <property type="match status" value="1"/>
</dbReference>
<dbReference type="GO" id="GO:0016791">
    <property type="term" value="F:phosphatase activity"/>
    <property type="evidence" value="ECO:0007669"/>
    <property type="project" value="UniProtKB-ARBA"/>
</dbReference>
<dbReference type="AlphaFoldDB" id="A0A427Y1K9"/>
<dbReference type="Pfam" id="PF22784">
    <property type="entry name" value="PTP-SAK"/>
    <property type="match status" value="1"/>
</dbReference>
<proteinExistence type="predicted"/>
<dbReference type="Gene3D" id="3.90.190.10">
    <property type="entry name" value="Protein tyrosine phosphatase superfamily"/>
    <property type="match status" value="1"/>
</dbReference>
<dbReference type="GeneID" id="39591130"/>
<feature type="compositionally biased region" description="Low complexity" evidence="2">
    <location>
        <begin position="110"/>
        <end position="126"/>
    </location>
</feature>
<dbReference type="InterPro" id="IPR057023">
    <property type="entry name" value="PTP-SAK"/>
</dbReference>
<dbReference type="EMBL" id="RSCE01000003">
    <property type="protein sequence ID" value="RSH85008.1"/>
    <property type="molecule type" value="Genomic_DNA"/>
</dbReference>
<feature type="region of interest" description="Disordered" evidence="2">
    <location>
        <begin position="859"/>
        <end position="892"/>
    </location>
</feature>
<gene>
    <name evidence="4" type="ORF">EHS24_006587</name>
</gene>
<protein>
    <recommendedName>
        <fullName evidence="3">Tyrosine specific protein phosphatases domain-containing protein</fullName>
    </recommendedName>
</protein>
<feature type="region of interest" description="Disordered" evidence="2">
    <location>
        <begin position="110"/>
        <end position="133"/>
    </location>
</feature>
<evidence type="ECO:0000256" key="2">
    <source>
        <dbReference type="SAM" id="MobiDB-lite"/>
    </source>
</evidence>
<reference evidence="4 5" key="1">
    <citation type="submission" date="2018-11" db="EMBL/GenBank/DDBJ databases">
        <title>Genome sequence of Apiotrichum porosum DSM 27194.</title>
        <authorList>
            <person name="Aliyu H."/>
            <person name="Gorte O."/>
            <person name="Ochsenreither K."/>
        </authorList>
    </citation>
    <scope>NUCLEOTIDE SEQUENCE [LARGE SCALE GENOMIC DNA]</scope>
    <source>
        <strain evidence="4 5">DSM 27194</strain>
    </source>
</reference>
<name>A0A427Y1K9_9TREE</name>
<dbReference type="STRING" id="105984.A0A427Y1K9"/>
<evidence type="ECO:0000259" key="3">
    <source>
        <dbReference type="PROSITE" id="PS50056"/>
    </source>
</evidence>
<organism evidence="4 5">
    <name type="scientific">Apiotrichum porosum</name>
    <dbReference type="NCBI Taxonomy" id="105984"/>
    <lineage>
        <taxon>Eukaryota</taxon>
        <taxon>Fungi</taxon>
        <taxon>Dikarya</taxon>
        <taxon>Basidiomycota</taxon>
        <taxon>Agaricomycotina</taxon>
        <taxon>Tremellomycetes</taxon>
        <taxon>Trichosporonales</taxon>
        <taxon>Trichosporonaceae</taxon>
        <taxon>Apiotrichum</taxon>
    </lineage>
</organism>
<sequence>MSRTATATPPPPLFHQKSSTPSARHASKGNMAAPVQTGGGGSGFQRHFKKSSKTINASPLKQVAPMSASEMLGMPTSKEATPDPMANRDPASISWSEDNTDALSIATSVPSMSAGSSSSDIAPSLATPDTTPSSSIYGDNAEIVNASSVSLGLASPPPRSWVNGFGKMARAAGIMNPFGRRREGESPRGLSPRVMSPRINSPKVPSSPAPQLSSPLSPMVGTLVSPYIAPSPGSIAPSSVAVSPMAFTVTPAPEVADMILDTPLPPHALPPAIAHPNNMPPAMPLDQPPTENPAEALRRYEWAEEQRRQVTEFARLCSQWPQSGYNQAKYPGGHQGPYVPQSWANPRHVIRTMQRQAELEKQLCDSESTFYAATHAARSASSTDVDSDPSVYSHISSQSSLATSVSLGGGGGNQEPESEALCAAVWAATKTYREPPSPITDDLKDQKTAADLRAAMASPMVDAWRGGSGGEASIISVSSVISVATTATVEDKSDSAWQSLANSTKSLTELDHMAELATNDRMDVDEEPSDALSSIPSIPGSHPGFADLPPPTRSQSCPAKRPLTFICDDEDKRRRVTEPMVVDDAATPVFSEEPAALPSAMSASVPNLMNHPMTIGGHIVKTSNSHPLVISPFLPNEIMPALTKYIVAPAHATPEQPIMLASELDVPSLLLSCAAVQQCPTEAGPVGSPQGHNPGPMTLIFNPMRPRGIRGHQSHLGNLLLSSCPGKRLRMDGPVRGRGPVCRDLRADLCRIRAEGVGALVCCLDDEELALLGVPWETYREIAGSVGLDVIRLPMPDGFTPVSLQLFDAQVSVIVTRYTLKGINVLVHCRGGVGRAGLTACAWAIKMGFVQPHPSLANSAASSPSTPSASKASSSSRKSKYARTGPATPIPTHEEERAVVMSIVERSIAMIRCRRGLKAIESMEQVQFLAMYVTWLRESLAI</sequence>
<dbReference type="Proteomes" id="UP000279236">
    <property type="component" value="Unassembled WGS sequence"/>
</dbReference>
<evidence type="ECO:0000313" key="4">
    <source>
        <dbReference type="EMBL" id="RSH85008.1"/>
    </source>
</evidence>
<keyword evidence="5" id="KW-1185">Reference proteome</keyword>
<evidence type="ECO:0000256" key="1">
    <source>
        <dbReference type="ARBA" id="ARBA00022801"/>
    </source>
</evidence>
<dbReference type="InterPro" id="IPR050561">
    <property type="entry name" value="PTP"/>
</dbReference>
<feature type="region of interest" description="Disordered" evidence="2">
    <location>
        <begin position="178"/>
        <end position="213"/>
    </location>
</feature>
<dbReference type="OrthoDB" id="266663at2759"/>
<accession>A0A427Y1K9</accession>
<evidence type="ECO:0000313" key="5">
    <source>
        <dbReference type="Proteomes" id="UP000279236"/>
    </source>
</evidence>